<dbReference type="Gene3D" id="3.30.200.20">
    <property type="entry name" value="Phosphorylase Kinase, domain 1"/>
    <property type="match status" value="1"/>
</dbReference>
<sequence>MVTLPGYKNLKLIQEGATTVIYRGQREEDEFPAIVKILKHEYPTLEDITRLKHEYEITKDLDLAGIIKPYSLENYQNGIALILEDVGGRSLQQFIWDRPGIGDFLNIAIQLASSLGELHKNNIIHKDIKPCNIIINPKTLEVKITDFSIASRLVKEIPKISNPNLIEGTLAYMSPEQTGRMNRSLDYRTDFYSLGVTFYEMIAGELPFKSTDPLELIHCHIAKTPAAPHEIVPEIPLAISKIVMKLLAKTAEERYESAWGLKADLETCLTQLQTTGKIENFPIGQLDYASQLNVPQKLYGRQQEVATLMAAFDRVAGGGTKQSQTELLLVSGYSGIGKTSIIKEIHKPIVRQRGYFIAGKFDQFKRNIPYASITQAFQSLIGQLLTEPADKLQIWKNKLLEALGQNGQVIIDVIPQVELIIGKQPEIPQLPPTETQNRFNLVFKQFIHVFTQKQHPLVIFLDDLQWADSATLKLMQLLMTDPESQYLLLIGAYRDNEVSSGHPLIETIEEIQKNGIVVNHIVLQSLNLSDVKQLIADTLKQTTDQVNSLAKLIFNQTGGNPFFLTQLLQELKSENLLKFNFTSLPTGRTKGEWQWNIEEIQAIGIADKSAVELVASRIAKLPLATQKVLKLAACVGNIFTLDVLSIVNEKSPRETAIELYSALRTGLILPLSESYKIPLVFDVEKSQIYRVAYKFLHDRVQQAAYFLIPESQKQATHLKIGRLLLKNTPAEEIEANIFDIVNQLNLGIDILTQQSEKDELARLNLIAGRKAKAAIAYELAFKYLNAGLELLSAAWDTNYDLTWALYVEATESAYLSGEFDRMQQLAEIVLQQAKTLLDKIKVYECKIMAGVADRKLLEAIVIALQTLKFLGVNFPEEPTEEDINRALAETASLIPEKGIEDLMNLPQMTDAYSLAAMQILSSIIPAAYHAAPKLYLLIVLSQVNLSITQGNAPASAFAYSSYGLLLCGIANNIELGYQFGQLALNLLLQFSSKSVRARVLLVVANFILHWKFHLKESLALFQAGYQNALESGDLELIAWNSYFECQASYLIGEELTGLDRKIESYNHAIRQLKQQLPLNDNEILRQVVLNLMGRCVDPCRLIGEAYNEERSLPENLAANNMQALYYLHLHKLILCYLFGNYPQALQNATLAAQYVTSVPGQPIVPHFYFYDSLVRLAIYTSVSELEQNLVLRQVQANQKKMRFWARHSPDNYQHKYELVEAEKARVLGQNMKAMEYYDRAIQGANEQGYIQEEALANELAALFYLSRGRKKIAKTYMTDAYYGYIRWGSQAKVRNLDEKYPQLISRNLVKETAGFEKARKTTTTTNRTSTGLLDLATVMKATQAISSEIVLEKLLEKLIKILIENAAAQKGFLILAKSEQLHIEAAAEAGKDEVVVLQSIPVETSDDLPISVINYVARTKEDVVLNQATKEGIFTSDRYILNYQTLSLLCAPILYQGKLIAILYLENNLATGVFNQERLELLKLLTSQVAISIENSLLYHTLEEKVLDRTRELQEKNEQLSNTLQQVKTMQNQIIAQEKLASLGALTAGIAHEIKNPLNFVNNFAEVSSELIQELAAEINNGKERVLSTETVEYIDSILNDLEQNIQTINKHGKRADSIVRGMLSHSRESSGKRELSDINALLSEAVQLSYHAMRGKDINFNITLETDYDDSISLVEIVPPDISRVFINIINNACYALKEKKLKLAQDFEPRIAVKTKNMGDFVEIRLKDNGFGIPPDIGDKIFHPFFTTKPTGEGTGLGLSISHDIIVGQHSGEIKVESEPGLCTEFIIVLPKLNV</sequence>
<dbReference type="SUPFAM" id="SSF55781">
    <property type="entry name" value="GAF domain-like"/>
    <property type="match status" value="1"/>
</dbReference>
<feature type="domain" description="Protein kinase" evidence="7">
    <location>
        <begin position="7"/>
        <end position="269"/>
    </location>
</feature>
<dbReference type="SMART" id="SM00065">
    <property type="entry name" value="GAF"/>
    <property type="match status" value="1"/>
</dbReference>
<dbReference type="Pfam" id="PF13191">
    <property type="entry name" value="AAA_16"/>
    <property type="match status" value="1"/>
</dbReference>
<dbReference type="InterPro" id="IPR011009">
    <property type="entry name" value="Kinase-like_dom_sf"/>
</dbReference>
<evidence type="ECO:0000256" key="4">
    <source>
        <dbReference type="ARBA" id="ARBA00022777"/>
    </source>
</evidence>
<dbReference type="EC" id="2.7.13.3" evidence="2"/>
<comment type="caution">
    <text evidence="9">The sequence shown here is derived from an EMBL/GenBank/DDBJ whole genome shotgun (WGS) entry which is preliminary data.</text>
</comment>
<dbReference type="PRINTS" id="PR00344">
    <property type="entry name" value="BCTRLSENSOR"/>
</dbReference>
<dbReference type="Gene3D" id="1.10.510.10">
    <property type="entry name" value="Transferase(Phosphotransferase) domain 1"/>
    <property type="match status" value="1"/>
</dbReference>
<dbReference type="Gene3D" id="3.30.565.10">
    <property type="entry name" value="Histidine kinase-like ATPase, C-terminal domain"/>
    <property type="match status" value="1"/>
</dbReference>
<dbReference type="Proteomes" id="UP001050975">
    <property type="component" value="Unassembled WGS sequence"/>
</dbReference>
<dbReference type="PANTHER" id="PTHR43642">
    <property type="entry name" value="HYBRID SIGNAL TRANSDUCTION HISTIDINE KINASE G"/>
    <property type="match status" value="1"/>
</dbReference>
<evidence type="ECO:0000256" key="6">
    <source>
        <dbReference type="SAM" id="Coils"/>
    </source>
</evidence>
<evidence type="ECO:0000313" key="9">
    <source>
        <dbReference type="EMBL" id="GET40563.1"/>
    </source>
</evidence>
<evidence type="ECO:0000313" key="10">
    <source>
        <dbReference type="Proteomes" id="UP001050975"/>
    </source>
</evidence>
<organism evidence="9 10">
    <name type="scientific">Microseira wollei NIES-4236</name>
    <dbReference type="NCBI Taxonomy" id="2530354"/>
    <lineage>
        <taxon>Bacteria</taxon>
        <taxon>Bacillati</taxon>
        <taxon>Cyanobacteriota</taxon>
        <taxon>Cyanophyceae</taxon>
        <taxon>Oscillatoriophycideae</taxon>
        <taxon>Aerosakkonematales</taxon>
        <taxon>Aerosakkonemataceae</taxon>
        <taxon>Microseira</taxon>
    </lineage>
</organism>
<keyword evidence="6" id="KW-0175">Coiled coil</keyword>
<dbReference type="SUPFAM" id="SSF52540">
    <property type="entry name" value="P-loop containing nucleoside triphosphate hydrolases"/>
    <property type="match status" value="1"/>
</dbReference>
<proteinExistence type="predicted"/>
<dbReference type="PROSITE" id="PS50011">
    <property type="entry name" value="PROTEIN_KINASE_DOM"/>
    <property type="match status" value="1"/>
</dbReference>
<keyword evidence="4" id="KW-0418">Kinase</keyword>
<dbReference type="PROSITE" id="PS50109">
    <property type="entry name" value="HIS_KIN"/>
    <property type="match status" value="1"/>
</dbReference>
<dbReference type="SMART" id="SM00387">
    <property type="entry name" value="HATPase_c"/>
    <property type="match status" value="1"/>
</dbReference>
<accession>A0AAV3XEA3</accession>
<dbReference type="PANTHER" id="PTHR43642:SF1">
    <property type="entry name" value="HYBRID SIGNAL TRANSDUCTION HISTIDINE KINASE G"/>
    <property type="match status" value="1"/>
</dbReference>
<evidence type="ECO:0000259" key="7">
    <source>
        <dbReference type="PROSITE" id="PS50011"/>
    </source>
</evidence>
<evidence type="ECO:0000256" key="3">
    <source>
        <dbReference type="ARBA" id="ARBA00022553"/>
    </source>
</evidence>
<dbReference type="InterPro" id="IPR003661">
    <property type="entry name" value="HisK_dim/P_dom"/>
</dbReference>
<dbReference type="Pfam" id="PF00069">
    <property type="entry name" value="Pkinase"/>
    <property type="match status" value="1"/>
</dbReference>
<dbReference type="GO" id="GO:0005524">
    <property type="term" value="F:ATP binding"/>
    <property type="evidence" value="ECO:0007669"/>
    <property type="project" value="InterPro"/>
</dbReference>
<dbReference type="Gene3D" id="3.40.50.300">
    <property type="entry name" value="P-loop containing nucleotide triphosphate hydrolases"/>
    <property type="match status" value="1"/>
</dbReference>
<reference evidence="9" key="1">
    <citation type="submission" date="2019-10" db="EMBL/GenBank/DDBJ databases">
        <title>Draft genome sequece of Microseira wollei NIES-4236.</title>
        <authorList>
            <person name="Yamaguchi H."/>
            <person name="Suzuki S."/>
            <person name="Kawachi M."/>
        </authorList>
    </citation>
    <scope>NUCLEOTIDE SEQUENCE</scope>
    <source>
        <strain evidence="9">NIES-4236</strain>
    </source>
</reference>
<dbReference type="InterPro" id="IPR000719">
    <property type="entry name" value="Prot_kinase_dom"/>
</dbReference>
<dbReference type="PROSITE" id="PS00108">
    <property type="entry name" value="PROTEIN_KINASE_ST"/>
    <property type="match status" value="1"/>
</dbReference>
<dbReference type="InterPro" id="IPR041664">
    <property type="entry name" value="AAA_16"/>
</dbReference>
<dbReference type="EMBL" id="BLAY01000094">
    <property type="protein sequence ID" value="GET40563.1"/>
    <property type="molecule type" value="Genomic_DNA"/>
</dbReference>
<evidence type="ECO:0000256" key="1">
    <source>
        <dbReference type="ARBA" id="ARBA00000085"/>
    </source>
</evidence>
<keyword evidence="4" id="KW-0808">Transferase</keyword>
<comment type="catalytic activity">
    <reaction evidence="1">
        <text>ATP + protein L-histidine = ADP + protein N-phospho-L-histidine.</text>
        <dbReference type="EC" id="2.7.13.3"/>
    </reaction>
</comment>
<dbReference type="Pfam" id="PF02518">
    <property type="entry name" value="HATPase_c"/>
    <property type="match status" value="1"/>
</dbReference>
<dbReference type="InterPro" id="IPR003018">
    <property type="entry name" value="GAF"/>
</dbReference>
<dbReference type="InterPro" id="IPR036097">
    <property type="entry name" value="HisK_dim/P_sf"/>
</dbReference>
<dbReference type="InterPro" id="IPR005467">
    <property type="entry name" value="His_kinase_dom"/>
</dbReference>
<dbReference type="InterPro" id="IPR036890">
    <property type="entry name" value="HATPase_C_sf"/>
</dbReference>
<dbReference type="SUPFAM" id="SSF47384">
    <property type="entry name" value="Homodimeric domain of signal transducing histidine kinase"/>
    <property type="match status" value="1"/>
</dbReference>
<feature type="coiled-coil region" evidence="6">
    <location>
        <begin position="1499"/>
        <end position="1533"/>
    </location>
</feature>
<keyword evidence="10" id="KW-1185">Reference proteome</keyword>
<dbReference type="InterPro" id="IPR008271">
    <property type="entry name" value="Ser/Thr_kinase_AS"/>
</dbReference>
<dbReference type="CDD" id="cd14014">
    <property type="entry name" value="STKc_PknB_like"/>
    <property type="match status" value="1"/>
</dbReference>
<gene>
    <name evidence="9" type="ORF">MiSe_53730</name>
</gene>
<evidence type="ECO:0000259" key="8">
    <source>
        <dbReference type="PROSITE" id="PS50109"/>
    </source>
</evidence>
<dbReference type="InterPro" id="IPR004358">
    <property type="entry name" value="Sig_transdc_His_kin-like_C"/>
</dbReference>
<dbReference type="SMART" id="SM00220">
    <property type="entry name" value="S_TKc"/>
    <property type="match status" value="1"/>
</dbReference>
<dbReference type="SUPFAM" id="SSF55874">
    <property type="entry name" value="ATPase domain of HSP90 chaperone/DNA topoisomerase II/histidine kinase"/>
    <property type="match status" value="1"/>
</dbReference>
<feature type="domain" description="Histidine kinase" evidence="8">
    <location>
        <begin position="1549"/>
        <end position="1796"/>
    </location>
</feature>
<protein>
    <recommendedName>
        <fullName evidence="2">histidine kinase</fullName>
        <ecNumber evidence="2">2.7.13.3</ecNumber>
    </recommendedName>
</protein>
<dbReference type="InterPro" id="IPR027417">
    <property type="entry name" value="P-loop_NTPase"/>
</dbReference>
<dbReference type="Gene3D" id="3.30.450.40">
    <property type="match status" value="1"/>
</dbReference>
<name>A0AAV3XEA3_9CYAN</name>
<dbReference type="GO" id="GO:0000155">
    <property type="term" value="F:phosphorelay sensor kinase activity"/>
    <property type="evidence" value="ECO:0007669"/>
    <property type="project" value="InterPro"/>
</dbReference>
<dbReference type="SMART" id="SM00388">
    <property type="entry name" value="HisKA"/>
    <property type="match status" value="1"/>
</dbReference>
<dbReference type="Pfam" id="PF01590">
    <property type="entry name" value="GAF"/>
    <property type="match status" value="1"/>
</dbReference>
<dbReference type="InterPro" id="IPR029016">
    <property type="entry name" value="GAF-like_dom_sf"/>
</dbReference>
<dbReference type="RefSeq" id="WP_226586496.1">
    <property type="nucleotide sequence ID" value="NZ_BLAY01000094.1"/>
</dbReference>
<dbReference type="InterPro" id="IPR003594">
    <property type="entry name" value="HATPase_dom"/>
</dbReference>
<dbReference type="SUPFAM" id="SSF56112">
    <property type="entry name" value="Protein kinase-like (PK-like)"/>
    <property type="match status" value="1"/>
</dbReference>
<dbReference type="InterPro" id="IPR053159">
    <property type="entry name" value="Hybrid_Histidine_Kinase"/>
</dbReference>
<dbReference type="CDD" id="cd00082">
    <property type="entry name" value="HisKA"/>
    <property type="match status" value="1"/>
</dbReference>
<keyword evidence="3" id="KW-0597">Phosphoprotein</keyword>
<evidence type="ECO:0000256" key="2">
    <source>
        <dbReference type="ARBA" id="ARBA00012438"/>
    </source>
</evidence>
<keyword evidence="5" id="KW-0902">Two-component regulatory system</keyword>
<evidence type="ECO:0000256" key="5">
    <source>
        <dbReference type="ARBA" id="ARBA00023012"/>
    </source>
</evidence>
<dbReference type="Gene3D" id="1.10.287.130">
    <property type="match status" value="1"/>
</dbReference>